<gene>
    <name evidence="2" type="ORF">GOMPHAMPRED_005671</name>
</gene>
<evidence type="ECO:0000256" key="1">
    <source>
        <dbReference type="SAM" id="MobiDB-lite"/>
    </source>
</evidence>
<evidence type="ECO:0000313" key="3">
    <source>
        <dbReference type="Proteomes" id="UP000664169"/>
    </source>
</evidence>
<dbReference type="Proteomes" id="UP000664169">
    <property type="component" value="Unassembled WGS sequence"/>
</dbReference>
<organism evidence="2 3">
    <name type="scientific">Gomphillus americanus</name>
    <dbReference type="NCBI Taxonomy" id="1940652"/>
    <lineage>
        <taxon>Eukaryota</taxon>
        <taxon>Fungi</taxon>
        <taxon>Dikarya</taxon>
        <taxon>Ascomycota</taxon>
        <taxon>Pezizomycotina</taxon>
        <taxon>Lecanoromycetes</taxon>
        <taxon>OSLEUM clade</taxon>
        <taxon>Ostropomycetidae</taxon>
        <taxon>Ostropales</taxon>
        <taxon>Graphidaceae</taxon>
        <taxon>Gomphilloideae</taxon>
        <taxon>Gomphillus</taxon>
    </lineage>
</organism>
<feature type="compositionally biased region" description="Polar residues" evidence="1">
    <location>
        <begin position="1"/>
        <end position="11"/>
    </location>
</feature>
<accession>A0A8H3FZR6</accession>
<evidence type="ECO:0000313" key="2">
    <source>
        <dbReference type="EMBL" id="CAF9930486.1"/>
    </source>
</evidence>
<sequence length="293" mass="32492">MQQAGAQSQPDRISLPLGKPVNTLQSGRNLNSRRKPQPKQEAPPVQRQKSSIRQGKKRQQKSKEAKGPSSSWRAPMTRQQKKRQQESEEAKGLLSSMRAPKLPIDQTEPQEEQVASRRRSTDPSPQYPSQLRTKSTGVRTVQSISESRTQEVAQRRFNKSPSPDQDQARKLLAEALPASYSPASQPASFFISQEAPYNTVSARPQALRSMSIRPPTRMIPISEPSARQDSRPLGSLHEAPGHTLSEGKGGPGLGLMGWIIDPTDSNQHEQFHLGSKAQDNKPLKSYNLMESVP</sequence>
<feature type="region of interest" description="Disordered" evidence="1">
    <location>
        <begin position="216"/>
        <end position="293"/>
    </location>
</feature>
<proteinExistence type="predicted"/>
<feature type="compositionally biased region" description="Polar residues" evidence="1">
    <location>
        <begin position="122"/>
        <end position="152"/>
    </location>
</feature>
<reference evidence="2" key="1">
    <citation type="submission" date="2021-03" db="EMBL/GenBank/DDBJ databases">
        <authorList>
            <person name="Tagirdzhanova G."/>
        </authorList>
    </citation>
    <scope>NUCLEOTIDE SEQUENCE</scope>
</reference>
<name>A0A8H3FZR6_9LECA</name>
<dbReference type="AlphaFoldDB" id="A0A8H3FZR6"/>
<dbReference type="EMBL" id="CAJPDQ010000035">
    <property type="protein sequence ID" value="CAF9930486.1"/>
    <property type="molecule type" value="Genomic_DNA"/>
</dbReference>
<protein>
    <submittedName>
        <fullName evidence="2">Uncharacterized protein</fullName>
    </submittedName>
</protein>
<keyword evidence="3" id="KW-1185">Reference proteome</keyword>
<feature type="region of interest" description="Disordered" evidence="1">
    <location>
        <begin position="1"/>
        <end position="173"/>
    </location>
</feature>
<comment type="caution">
    <text evidence="2">The sequence shown here is derived from an EMBL/GenBank/DDBJ whole genome shotgun (WGS) entry which is preliminary data.</text>
</comment>